<feature type="compositionally biased region" description="Basic residues" evidence="1">
    <location>
        <begin position="7"/>
        <end position="22"/>
    </location>
</feature>
<evidence type="ECO:0000256" key="1">
    <source>
        <dbReference type="SAM" id="MobiDB-lite"/>
    </source>
</evidence>
<evidence type="ECO:0000313" key="2">
    <source>
        <dbReference type="EMBL" id="TGZ80750.1"/>
    </source>
</evidence>
<protein>
    <submittedName>
        <fullName evidence="2">Uncharacterized protein</fullName>
    </submittedName>
</protein>
<gene>
    <name evidence="2" type="ORF">EX30DRAFT_364385</name>
</gene>
<name>A0A4S2MVW2_9PEZI</name>
<dbReference type="Proteomes" id="UP000298138">
    <property type="component" value="Unassembled WGS sequence"/>
</dbReference>
<organism evidence="2 3">
    <name type="scientific">Ascodesmis nigricans</name>
    <dbReference type="NCBI Taxonomy" id="341454"/>
    <lineage>
        <taxon>Eukaryota</taxon>
        <taxon>Fungi</taxon>
        <taxon>Dikarya</taxon>
        <taxon>Ascomycota</taxon>
        <taxon>Pezizomycotina</taxon>
        <taxon>Pezizomycetes</taxon>
        <taxon>Pezizales</taxon>
        <taxon>Ascodesmidaceae</taxon>
        <taxon>Ascodesmis</taxon>
    </lineage>
</organism>
<feature type="compositionally biased region" description="Polar residues" evidence="1">
    <location>
        <begin position="187"/>
        <end position="203"/>
    </location>
</feature>
<dbReference type="EMBL" id="ML220123">
    <property type="protein sequence ID" value="TGZ80750.1"/>
    <property type="molecule type" value="Genomic_DNA"/>
</dbReference>
<feature type="region of interest" description="Disordered" evidence="1">
    <location>
        <begin position="1"/>
        <end position="109"/>
    </location>
</feature>
<feature type="compositionally biased region" description="Low complexity" evidence="1">
    <location>
        <begin position="86"/>
        <end position="104"/>
    </location>
</feature>
<feature type="compositionally biased region" description="Low complexity" evidence="1">
    <location>
        <begin position="55"/>
        <end position="65"/>
    </location>
</feature>
<accession>A0A4S2MVW2</accession>
<feature type="compositionally biased region" description="Polar residues" evidence="1">
    <location>
        <begin position="162"/>
        <end position="172"/>
    </location>
</feature>
<reference evidence="2 3" key="1">
    <citation type="submission" date="2019-04" db="EMBL/GenBank/DDBJ databases">
        <title>Comparative genomics and transcriptomics to analyze fruiting body development in filamentous ascomycetes.</title>
        <authorList>
            <consortium name="DOE Joint Genome Institute"/>
            <person name="Lutkenhaus R."/>
            <person name="Traeger S."/>
            <person name="Breuer J."/>
            <person name="Kuo A."/>
            <person name="Lipzen A."/>
            <person name="Pangilinan J."/>
            <person name="Dilworth D."/>
            <person name="Sandor L."/>
            <person name="Poggeler S."/>
            <person name="Barry K."/>
            <person name="Grigoriev I.V."/>
            <person name="Nowrousian M."/>
        </authorList>
    </citation>
    <scope>NUCLEOTIDE SEQUENCE [LARGE SCALE GENOMIC DNA]</scope>
    <source>
        <strain evidence="2 3">CBS 389.68</strain>
    </source>
</reference>
<sequence length="307" mass="33611">MSGWEAKRRKRRRRSWWRRRRVGPGGGKPTALDMTGPRVSRTTHGGEKPFPRPLRPGSSPSSRRSTTNLLDGLNDPDDKEQSPGVSHASTMSAFSSSSPRPSAPNIIAILQAPPPRRLAQVLRTSSPISRLLPLILPPTAIPTTPPGIDAPTTHGASPPPRTATSVHSSAARTTAQALPIAAFPGTVNKTPNFEPAQQESSLQPAERIWTRRCSSYYKSQHRSPTFSMAIVTLSSPMIKSPLVSPSLPPPDLPESDYEGEEGAPAPELPRNRDRHRNSELYHSGTVKRRISFEKIHNPTRNPSKRQS</sequence>
<feature type="region of interest" description="Disordered" evidence="1">
    <location>
        <begin position="186"/>
        <end position="205"/>
    </location>
</feature>
<feature type="region of interest" description="Disordered" evidence="1">
    <location>
        <begin position="242"/>
        <end position="307"/>
    </location>
</feature>
<dbReference type="InParanoid" id="A0A4S2MVW2"/>
<proteinExistence type="predicted"/>
<feature type="region of interest" description="Disordered" evidence="1">
    <location>
        <begin position="144"/>
        <end position="172"/>
    </location>
</feature>
<keyword evidence="3" id="KW-1185">Reference proteome</keyword>
<evidence type="ECO:0000313" key="3">
    <source>
        <dbReference type="Proteomes" id="UP000298138"/>
    </source>
</evidence>
<dbReference type="AlphaFoldDB" id="A0A4S2MVW2"/>